<name>A0A5B7FF40_PORTR</name>
<accession>A0A5B7FF40</accession>
<gene>
    <name evidence="2" type="ORF">E2C01_039577</name>
</gene>
<evidence type="ECO:0000313" key="3">
    <source>
        <dbReference type="Proteomes" id="UP000324222"/>
    </source>
</evidence>
<comment type="caution">
    <text evidence="2">The sequence shown here is derived from an EMBL/GenBank/DDBJ whole genome shotgun (WGS) entry which is preliminary data.</text>
</comment>
<keyword evidence="3" id="KW-1185">Reference proteome</keyword>
<organism evidence="2 3">
    <name type="scientific">Portunus trituberculatus</name>
    <name type="common">Swimming crab</name>
    <name type="synonym">Neptunus trituberculatus</name>
    <dbReference type="NCBI Taxonomy" id="210409"/>
    <lineage>
        <taxon>Eukaryota</taxon>
        <taxon>Metazoa</taxon>
        <taxon>Ecdysozoa</taxon>
        <taxon>Arthropoda</taxon>
        <taxon>Crustacea</taxon>
        <taxon>Multicrustacea</taxon>
        <taxon>Malacostraca</taxon>
        <taxon>Eumalacostraca</taxon>
        <taxon>Eucarida</taxon>
        <taxon>Decapoda</taxon>
        <taxon>Pleocyemata</taxon>
        <taxon>Brachyura</taxon>
        <taxon>Eubrachyura</taxon>
        <taxon>Portunoidea</taxon>
        <taxon>Portunidae</taxon>
        <taxon>Portuninae</taxon>
        <taxon>Portunus</taxon>
    </lineage>
</organism>
<feature type="region of interest" description="Disordered" evidence="1">
    <location>
        <begin position="17"/>
        <end position="46"/>
    </location>
</feature>
<evidence type="ECO:0000313" key="2">
    <source>
        <dbReference type="EMBL" id="MPC45871.1"/>
    </source>
</evidence>
<dbReference type="Proteomes" id="UP000324222">
    <property type="component" value="Unassembled WGS sequence"/>
</dbReference>
<dbReference type="EMBL" id="VSRR010006935">
    <property type="protein sequence ID" value="MPC45871.1"/>
    <property type="molecule type" value="Genomic_DNA"/>
</dbReference>
<evidence type="ECO:0000256" key="1">
    <source>
        <dbReference type="SAM" id="MobiDB-lite"/>
    </source>
</evidence>
<reference evidence="2 3" key="1">
    <citation type="submission" date="2019-05" db="EMBL/GenBank/DDBJ databases">
        <title>Another draft genome of Portunus trituberculatus and its Hox gene families provides insights of decapod evolution.</title>
        <authorList>
            <person name="Jeong J.-H."/>
            <person name="Song I."/>
            <person name="Kim S."/>
            <person name="Choi T."/>
            <person name="Kim D."/>
            <person name="Ryu S."/>
            <person name="Kim W."/>
        </authorList>
    </citation>
    <scope>NUCLEOTIDE SEQUENCE [LARGE SCALE GENOMIC DNA]</scope>
    <source>
        <tissue evidence="2">Muscle</tissue>
    </source>
</reference>
<dbReference type="AlphaFoldDB" id="A0A5B7FF40"/>
<sequence>MVLVSAGKRRVMKLKERAKAAERSGGSVGVGGTSESLHGAALGGWPLKETTRKSGMWRGDCGCDAPANTGAEGRLLRLPGF</sequence>
<protein>
    <submittedName>
        <fullName evidence="2">Uncharacterized protein</fullName>
    </submittedName>
</protein>
<proteinExistence type="predicted"/>